<gene>
    <name evidence="2" type="ORF">SCLCIDRAFT_34299</name>
</gene>
<name>A0A0C3CP87_9AGAM</name>
<evidence type="ECO:0000259" key="1">
    <source>
        <dbReference type="Pfam" id="PF17667"/>
    </source>
</evidence>
<organism evidence="2 3">
    <name type="scientific">Scleroderma citrinum Foug A</name>
    <dbReference type="NCBI Taxonomy" id="1036808"/>
    <lineage>
        <taxon>Eukaryota</taxon>
        <taxon>Fungi</taxon>
        <taxon>Dikarya</taxon>
        <taxon>Basidiomycota</taxon>
        <taxon>Agaricomycotina</taxon>
        <taxon>Agaricomycetes</taxon>
        <taxon>Agaricomycetidae</taxon>
        <taxon>Boletales</taxon>
        <taxon>Sclerodermatineae</taxon>
        <taxon>Sclerodermataceae</taxon>
        <taxon>Scleroderma</taxon>
    </lineage>
</organism>
<keyword evidence="3" id="KW-1185">Reference proteome</keyword>
<evidence type="ECO:0000313" key="3">
    <source>
        <dbReference type="Proteomes" id="UP000053989"/>
    </source>
</evidence>
<accession>A0A0C3CP87</accession>
<proteinExistence type="predicted"/>
<dbReference type="STRING" id="1036808.A0A0C3CP87"/>
<dbReference type="OrthoDB" id="5584477at2759"/>
<dbReference type="Pfam" id="PF17667">
    <property type="entry name" value="Pkinase_fungal"/>
    <property type="match status" value="1"/>
</dbReference>
<dbReference type="Proteomes" id="UP000053989">
    <property type="component" value="Unassembled WGS sequence"/>
</dbReference>
<dbReference type="EMBL" id="KN822441">
    <property type="protein sequence ID" value="KIM50425.1"/>
    <property type="molecule type" value="Genomic_DNA"/>
</dbReference>
<reference evidence="2 3" key="1">
    <citation type="submission" date="2014-04" db="EMBL/GenBank/DDBJ databases">
        <authorList>
            <consortium name="DOE Joint Genome Institute"/>
            <person name="Kuo A."/>
            <person name="Kohler A."/>
            <person name="Nagy L.G."/>
            <person name="Floudas D."/>
            <person name="Copeland A."/>
            <person name="Barry K.W."/>
            <person name="Cichocki N."/>
            <person name="Veneault-Fourrey C."/>
            <person name="LaButti K."/>
            <person name="Lindquist E.A."/>
            <person name="Lipzen A."/>
            <person name="Lundell T."/>
            <person name="Morin E."/>
            <person name="Murat C."/>
            <person name="Sun H."/>
            <person name="Tunlid A."/>
            <person name="Henrissat B."/>
            <person name="Grigoriev I.V."/>
            <person name="Hibbett D.S."/>
            <person name="Martin F."/>
            <person name="Nordberg H.P."/>
            <person name="Cantor M.N."/>
            <person name="Hua S.X."/>
        </authorList>
    </citation>
    <scope>NUCLEOTIDE SEQUENCE [LARGE SCALE GENOMIC DNA]</scope>
    <source>
        <strain evidence="2 3">Foug A</strain>
    </source>
</reference>
<protein>
    <recommendedName>
        <fullName evidence="1">Fungal-type protein kinase domain-containing protein</fullName>
    </recommendedName>
</protein>
<feature type="domain" description="Fungal-type protein kinase" evidence="1">
    <location>
        <begin position="120"/>
        <end position="266"/>
    </location>
</feature>
<reference evidence="3" key="2">
    <citation type="submission" date="2015-01" db="EMBL/GenBank/DDBJ databases">
        <title>Evolutionary Origins and Diversification of the Mycorrhizal Mutualists.</title>
        <authorList>
            <consortium name="DOE Joint Genome Institute"/>
            <consortium name="Mycorrhizal Genomics Consortium"/>
            <person name="Kohler A."/>
            <person name="Kuo A."/>
            <person name="Nagy L.G."/>
            <person name="Floudas D."/>
            <person name="Copeland A."/>
            <person name="Barry K.W."/>
            <person name="Cichocki N."/>
            <person name="Veneault-Fourrey C."/>
            <person name="LaButti K."/>
            <person name="Lindquist E.A."/>
            <person name="Lipzen A."/>
            <person name="Lundell T."/>
            <person name="Morin E."/>
            <person name="Murat C."/>
            <person name="Riley R."/>
            <person name="Ohm R."/>
            <person name="Sun H."/>
            <person name="Tunlid A."/>
            <person name="Henrissat B."/>
            <person name="Grigoriev I.V."/>
            <person name="Hibbett D.S."/>
            <person name="Martin F."/>
        </authorList>
    </citation>
    <scope>NUCLEOTIDE SEQUENCE [LARGE SCALE GENOMIC DNA]</scope>
    <source>
        <strain evidence="3">Foug A</strain>
    </source>
</reference>
<dbReference type="InParanoid" id="A0A0C3CP87"/>
<dbReference type="HOGENOM" id="CLU_1012512_0_0_1"/>
<dbReference type="AlphaFoldDB" id="A0A0C3CP87"/>
<sequence>MSTANPHFLLPKLFPDEIIFHKTVKDSQVPYTMEAFLHFCCSKNHLGPNLKTWRNCPVLTCPDQEVHIADFLRGFAIKFELFTSFPVSHCWTAQNKNSSMPGTDSPNKPDIVFLDPVNLVDFRTILTILEVKSSTMMKSEIFQLCAQRARLIFSSQDTCHFVVTSLLHQDELTIVLFDRGGSIVCSPFNIHSEPDTFARFVLGFLCAAPPYLGYDPSVWTGTIQNLMFCRLQLHIKFTPFVSTQIHGRGTVIWLAEVGPQSDLANKKSGLRMGIP</sequence>
<dbReference type="InterPro" id="IPR040976">
    <property type="entry name" value="Pkinase_fungal"/>
</dbReference>
<evidence type="ECO:0000313" key="2">
    <source>
        <dbReference type="EMBL" id="KIM50425.1"/>
    </source>
</evidence>